<proteinExistence type="predicted"/>
<feature type="compositionally biased region" description="Basic and acidic residues" evidence="1">
    <location>
        <begin position="1"/>
        <end position="11"/>
    </location>
</feature>
<organism evidence="2 3">
    <name type="scientific">Rubripirellula lacrimiformis</name>
    <dbReference type="NCBI Taxonomy" id="1930273"/>
    <lineage>
        <taxon>Bacteria</taxon>
        <taxon>Pseudomonadati</taxon>
        <taxon>Planctomycetota</taxon>
        <taxon>Planctomycetia</taxon>
        <taxon>Pirellulales</taxon>
        <taxon>Pirellulaceae</taxon>
        <taxon>Rubripirellula</taxon>
    </lineage>
</organism>
<feature type="compositionally biased region" description="Polar residues" evidence="1">
    <location>
        <begin position="15"/>
        <end position="27"/>
    </location>
</feature>
<dbReference type="EMBL" id="CP036525">
    <property type="protein sequence ID" value="QDT06109.1"/>
    <property type="molecule type" value="Genomic_DNA"/>
</dbReference>
<accession>A0A517NG46</accession>
<keyword evidence="3" id="KW-1185">Reference proteome</keyword>
<reference evidence="2 3" key="1">
    <citation type="submission" date="2019-02" db="EMBL/GenBank/DDBJ databases">
        <title>Deep-cultivation of Planctomycetes and their phenomic and genomic characterization uncovers novel biology.</title>
        <authorList>
            <person name="Wiegand S."/>
            <person name="Jogler M."/>
            <person name="Boedeker C."/>
            <person name="Pinto D."/>
            <person name="Vollmers J."/>
            <person name="Rivas-Marin E."/>
            <person name="Kohn T."/>
            <person name="Peeters S.H."/>
            <person name="Heuer A."/>
            <person name="Rast P."/>
            <person name="Oberbeckmann S."/>
            <person name="Bunk B."/>
            <person name="Jeske O."/>
            <person name="Meyerdierks A."/>
            <person name="Storesund J.E."/>
            <person name="Kallscheuer N."/>
            <person name="Luecker S."/>
            <person name="Lage O.M."/>
            <person name="Pohl T."/>
            <person name="Merkel B.J."/>
            <person name="Hornburger P."/>
            <person name="Mueller R.-W."/>
            <person name="Bruemmer F."/>
            <person name="Labrenz M."/>
            <person name="Spormann A.M."/>
            <person name="Op den Camp H."/>
            <person name="Overmann J."/>
            <person name="Amann R."/>
            <person name="Jetten M.S.M."/>
            <person name="Mascher T."/>
            <person name="Medema M.H."/>
            <person name="Devos D.P."/>
            <person name="Kaster A.-K."/>
            <person name="Ovreas L."/>
            <person name="Rohde M."/>
            <person name="Galperin M.Y."/>
            <person name="Jogler C."/>
        </authorList>
    </citation>
    <scope>NUCLEOTIDE SEQUENCE [LARGE SCALE GENOMIC DNA]</scope>
    <source>
        <strain evidence="2 3">K22_7</strain>
    </source>
</reference>
<evidence type="ECO:0000256" key="1">
    <source>
        <dbReference type="SAM" id="MobiDB-lite"/>
    </source>
</evidence>
<gene>
    <name evidence="2" type="ORF">K227x_45160</name>
</gene>
<name>A0A517NG46_9BACT</name>
<dbReference type="Proteomes" id="UP000318538">
    <property type="component" value="Chromosome"/>
</dbReference>
<protein>
    <submittedName>
        <fullName evidence="2">Uncharacterized protein</fullName>
    </submittedName>
</protein>
<evidence type="ECO:0000313" key="3">
    <source>
        <dbReference type="Proteomes" id="UP000318538"/>
    </source>
</evidence>
<evidence type="ECO:0000313" key="2">
    <source>
        <dbReference type="EMBL" id="QDT06109.1"/>
    </source>
</evidence>
<dbReference type="AlphaFoldDB" id="A0A517NG46"/>
<feature type="region of interest" description="Disordered" evidence="1">
    <location>
        <begin position="1"/>
        <end position="33"/>
    </location>
</feature>
<dbReference type="KEGG" id="rlc:K227x_45160"/>
<sequence>MVRRDAERGEAFRSGATNVAESPQSSESRQDIRWHHIHRPKVLATVAAKNERPPVGSGFVLHHAVEDAIDESGAVGVAVSFSQNDGFIDGDATGGVTEQDFVAA</sequence>